<dbReference type="Proteomes" id="UP000035035">
    <property type="component" value="Unassembled WGS sequence"/>
</dbReference>
<comment type="caution">
    <text evidence="2">The sequence shown here is derived from an EMBL/GenBank/DDBJ whole genome shotgun (WGS) entry which is preliminary data.</text>
</comment>
<protein>
    <submittedName>
        <fullName evidence="2">Uncharacterized protein</fullName>
    </submittedName>
</protein>
<evidence type="ECO:0000256" key="1">
    <source>
        <dbReference type="SAM" id="MobiDB-lite"/>
    </source>
</evidence>
<accession>W9DB31</accession>
<feature type="compositionally biased region" description="Polar residues" evidence="1">
    <location>
        <begin position="1"/>
        <end position="13"/>
    </location>
</feature>
<dbReference type="EMBL" id="AYXO01000045">
    <property type="protein sequence ID" value="ETA05587.1"/>
    <property type="molecule type" value="Genomic_DNA"/>
</dbReference>
<proteinExistence type="predicted"/>
<evidence type="ECO:0000313" key="3">
    <source>
        <dbReference type="Proteomes" id="UP000035035"/>
    </source>
</evidence>
<feature type="region of interest" description="Disordered" evidence="1">
    <location>
        <begin position="1"/>
        <end position="23"/>
    </location>
</feature>
<gene>
    <name evidence="2" type="ORF">V525_17595</name>
</gene>
<evidence type="ECO:0000313" key="2">
    <source>
        <dbReference type="EMBL" id="ETA05587.1"/>
    </source>
</evidence>
<dbReference type="HOGENOM" id="CLU_2154790_0_0_11"/>
<reference evidence="2 3" key="1">
    <citation type="journal article" date="2014" name="Genome Announc.">
        <title>Draft Genome Sequence of Gordonia alkanivorans Strain CGMCC6845, a Halotolerant Hydrocarbon-Degrading Bacterium.</title>
        <authorList>
            <person name="Wang X."/>
            <person name="Jin D."/>
            <person name="Zhou L."/>
            <person name="Wu L."/>
            <person name="An W."/>
            <person name="Zhao L."/>
        </authorList>
    </citation>
    <scope>NUCLEOTIDE SEQUENCE [LARGE SCALE GENOMIC DNA]</scope>
    <source>
        <strain evidence="2 3">CGMCC 6845</strain>
    </source>
</reference>
<name>W9DB31_9ACTN</name>
<organism evidence="2 3">
    <name type="scientific">Gordonia alkanivorans CGMCC 6845</name>
    <dbReference type="NCBI Taxonomy" id="1423140"/>
    <lineage>
        <taxon>Bacteria</taxon>
        <taxon>Bacillati</taxon>
        <taxon>Actinomycetota</taxon>
        <taxon>Actinomycetes</taxon>
        <taxon>Mycobacteriales</taxon>
        <taxon>Gordoniaceae</taxon>
        <taxon>Gordonia</taxon>
    </lineage>
</organism>
<sequence length="111" mass="11277">MAVIATTSASSADPNPKTGPEYTARTSWVRVMGAASPALRASSSSFAAMCGTYSMVASAAPTAATTRYGVTFAGRTPERARAISDAAMIAVPTRAIVWVGTQVGSSSIPMT</sequence>
<dbReference type="AlphaFoldDB" id="W9DB31"/>
<keyword evidence="3" id="KW-1185">Reference proteome</keyword>